<dbReference type="AlphaFoldDB" id="A0AAV1LV54"/>
<sequence length="273" mass="30576">MSVITGPSRHVAYEQVKSIIDFMGQHVEFATGSLRSLEARHNSKRLWGELTKILNNCRTGTRKTSDGWSKYWSDFKNKLKNKVSILNKRKRSGSSSKKGIRPLTKLEKRALVILGPHFGRKKTRSTVGAYSNELSNHLPSEVKLEAYQENASSEFCNAESNGSDRLSDGDKESEESANSYDDDSDQNSNEPLIQSLYPKWLIDIEKKRADAELIRAKAEEQRVGVAAKSAEAMLIQAEALRKLSEAAATQADAIRRIAVVLENRSHRDDILSI</sequence>
<proteinExistence type="predicted"/>
<evidence type="ECO:0000313" key="2">
    <source>
        <dbReference type="EMBL" id="CAK1599288.1"/>
    </source>
</evidence>
<evidence type="ECO:0008006" key="4">
    <source>
        <dbReference type="Google" id="ProtNLM"/>
    </source>
</evidence>
<protein>
    <recommendedName>
        <fullName evidence="4">Regulatory protein zeste</fullName>
    </recommendedName>
</protein>
<feature type="compositionally biased region" description="Polar residues" evidence="1">
    <location>
        <begin position="153"/>
        <end position="164"/>
    </location>
</feature>
<accession>A0AAV1LV54</accession>
<keyword evidence="3" id="KW-1185">Reference proteome</keyword>
<comment type="caution">
    <text evidence="2">The sequence shown here is derived from an EMBL/GenBank/DDBJ whole genome shotgun (WGS) entry which is preliminary data.</text>
</comment>
<dbReference type="EMBL" id="CAVLGL010000115">
    <property type="protein sequence ID" value="CAK1599288.1"/>
    <property type="molecule type" value="Genomic_DNA"/>
</dbReference>
<reference evidence="2 3" key="1">
    <citation type="submission" date="2023-11" db="EMBL/GenBank/DDBJ databases">
        <authorList>
            <person name="Hedman E."/>
            <person name="Englund M."/>
            <person name="Stromberg M."/>
            <person name="Nyberg Akerstrom W."/>
            <person name="Nylinder S."/>
            <person name="Jareborg N."/>
            <person name="Kallberg Y."/>
            <person name="Kronander E."/>
        </authorList>
    </citation>
    <scope>NUCLEOTIDE SEQUENCE [LARGE SCALE GENOMIC DNA]</scope>
</reference>
<feature type="region of interest" description="Disordered" evidence="1">
    <location>
        <begin position="153"/>
        <end position="190"/>
    </location>
</feature>
<feature type="compositionally biased region" description="Acidic residues" evidence="1">
    <location>
        <begin position="171"/>
        <end position="185"/>
    </location>
</feature>
<organism evidence="2 3">
    <name type="scientific">Parnassius mnemosyne</name>
    <name type="common">clouded apollo</name>
    <dbReference type="NCBI Taxonomy" id="213953"/>
    <lineage>
        <taxon>Eukaryota</taxon>
        <taxon>Metazoa</taxon>
        <taxon>Ecdysozoa</taxon>
        <taxon>Arthropoda</taxon>
        <taxon>Hexapoda</taxon>
        <taxon>Insecta</taxon>
        <taxon>Pterygota</taxon>
        <taxon>Neoptera</taxon>
        <taxon>Endopterygota</taxon>
        <taxon>Lepidoptera</taxon>
        <taxon>Glossata</taxon>
        <taxon>Ditrysia</taxon>
        <taxon>Papilionoidea</taxon>
        <taxon>Papilionidae</taxon>
        <taxon>Parnassiinae</taxon>
        <taxon>Parnassini</taxon>
        <taxon>Parnassius</taxon>
        <taxon>Driopa</taxon>
    </lineage>
</organism>
<dbReference type="Proteomes" id="UP001314205">
    <property type="component" value="Unassembled WGS sequence"/>
</dbReference>
<evidence type="ECO:0000256" key="1">
    <source>
        <dbReference type="SAM" id="MobiDB-lite"/>
    </source>
</evidence>
<name>A0AAV1LV54_9NEOP</name>
<evidence type="ECO:0000313" key="3">
    <source>
        <dbReference type="Proteomes" id="UP001314205"/>
    </source>
</evidence>
<gene>
    <name evidence="2" type="ORF">PARMNEM_LOCUS18184</name>
</gene>